<reference evidence="3" key="1">
    <citation type="submission" date="2017-01" db="EMBL/GenBank/DDBJ databases">
        <authorList>
            <person name="Varghese N."/>
            <person name="Submissions S."/>
        </authorList>
    </citation>
    <scope>NUCLEOTIDE SEQUENCE [LARGE SCALE GENOMIC DNA]</scope>
    <source>
        <strain evidence="3">DSM 19945</strain>
    </source>
</reference>
<keyword evidence="1" id="KW-0812">Transmembrane</keyword>
<keyword evidence="1" id="KW-1133">Transmembrane helix</keyword>
<evidence type="ECO:0000313" key="3">
    <source>
        <dbReference type="Proteomes" id="UP000186221"/>
    </source>
</evidence>
<sequence length="43" mass="4636">MPIPGFDTVALVVIIFVALRETVARFRLIRAARRAPSQGPASA</sequence>
<dbReference type="AlphaFoldDB" id="A0A1N7NN17"/>
<evidence type="ECO:0000313" key="2">
    <source>
        <dbReference type="EMBL" id="SIS99660.1"/>
    </source>
</evidence>
<keyword evidence="1" id="KW-0472">Membrane</keyword>
<dbReference type="RefSeq" id="WP_258223572.1">
    <property type="nucleotide sequence ID" value="NZ_FTOG01000008.1"/>
</dbReference>
<name>A0A1N7NN17_9RHOB</name>
<proteinExistence type="predicted"/>
<protein>
    <submittedName>
        <fullName evidence="2">Uncharacterized protein</fullName>
    </submittedName>
</protein>
<dbReference type="EMBL" id="FTOG01000008">
    <property type="protein sequence ID" value="SIS99660.1"/>
    <property type="molecule type" value="Genomic_DNA"/>
</dbReference>
<dbReference type="STRING" id="453582.SAMN05421580_10823"/>
<organism evidence="2 3">
    <name type="scientific">Rhodobacter aestuarii</name>
    <dbReference type="NCBI Taxonomy" id="453582"/>
    <lineage>
        <taxon>Bacteria</taxon>
        <taxon>Pseudomonadati</taxon>
        <taxon>Pseudomonadota</taxon>
        <taxon>Alphaproteobacteria</taxon>
        <taxon>Rhodobacterales</taxon>
        <taxon>Rhodobacter group</taxon>
        <taxon>Rhodobacter</taxon>
    </lineage>
</organism>
<gene>
    <name evidence="2" type="ORF">SAMN05421580_10823</name>
</gene>
<evidence type="ECO:0000256" key="1">
    <source>
        <dbReference type="SAM" id="Phobius"/>
    </source>
</evidence>
<dbReference type="Proteomes" id="UP000186221">
    <property type="component" value="Unassembled WGS sequence"/>
</dbReference>
<keyword evidence="3" id="KW-1185">Reference proteome</keyword>
<accession>A0A1N7NN17</accession>
<feature type="transmembrane region" description="Helical" evidence="1">
    <location>
        <begin position="6"/>
        <end position="24"/>
    </location>
</feature>